<proteinExistence type="predicted"/>
<dbReference type="EMBL" id="JANKHO010001088">
    <property type="protein sequence ID" value="KAJ3503829.1"/>
    <property type="molecule type" value="Genomic_DNA"/>
</dbReference>
<protein>
    <submittedName>
        <fullName evidence="2">Uncharacterized protein</fullName>
    </submittedName>
</protein>
<dbReference type="AlphaFoldDB" id="A0A9W8K2T1"/>
<feature type="region of interest" description="Disordered" evidence="1">
    <location>
        <begin position="264"/>
        <end position="284"/>
    </location>
</feature>
<organism evidence="2 3">
    <name type="scientific">Agrocybe chaxingu</name>
    <dbReference type="NCBI Taxonomy" id="84603"/>
    <lineage>
        <taxon>Eukaryota</taxon>
        <taxon>Fungi</taxon>
        <taxon>Dikarya</taxon>
        <taxon>Basidiomycota</taxon>
        <taxon>Agaricomycotina</taxon>
        <taxon>Agaricomycetes</taxon>
        <taxon>Agaricomycetidae</taxon>
        <taxon>Agaricales</taxon>
        <taxon>Agaricineae</taxon>
        <taxon>Strophariaceae</taxon>
        <taxon>Agrocybe</taxon>
    </lineage>
</organism>
<feature type="compositionally biased region" description="Low complexity" evidence="1">
    <location>
        <begin position="267"/>
        <end position="284"/>
    </location>
</feature>
<comment type="caution">
    <text evidence="2">The sequence shown here is derived from an EMBL/GenBank/DDBJ whole genome shotgun (WGS) entry which is preliminary data.</text>
</comment>
<dbReference type="Proteomes" id="UP001148786">
    <property type="component" value="Unassembled WGS sequence"/>
</dbReference>
<sequence>MGANALWKVLDQALPALESLHLSLAHKDTLQHFPQAHNGGPSPPRPLPRILQGAPSNTLKRLSLQQITHWPENKGTFAGLTHLALMDQLPHERLRFVDFLHLLERLPLLEVLGLFFAGPQRYNDDEQRRPKTSLARLRKLEFEWTDGRYSPCQLLEHIDLENKPLLEIVLSSESLYGGDRFIGLTQRTLPPPELLQAVTRLSIQNDGTKEFLKLTTSTLPNAPKKGLLEINTSMGRDTVLSSMTKNLPNVHDVRVCIPTASRRSANSASPFDVPSSRSSWSPAKSQDQHMLVDTLDLFPKLTHVQLEYAFDYSSLVSLLASPVYEDHIQAGSTGRSRHVRFQDGAITITSSSNAVINISSVVTTNATTQVVHFNSGPGDTNTTYNITGGPGGRGCQKPHVAEWGAITTDAGKPYAGAGEQLRQASLA</sequence>
<accession>A0A9W8K2T1</accession>
<evidence type="ECO:0000313" key="3">
    <source>
        <dbReference type="Proteomes" id="UP001148786"/>
    </source>
</evidence>
<keyword evidence="3" id="KW-1185">Reference proteome</keyword>
<name>A0A9W8K2T1_9AGAR</name>
<reference evidence="2" key="1">
    <citation type="submission" date="2022-07" db="EMBL/GenBank/DDBJ databases">
        <title>Genome Sequence of Agrocybe chaxingu.</title>
        <authorList>
            <person name="Buettner E."/>
        </authorList>
    </citation>
    <scope>NUCLEOTIDE SEQUENCE</scope>
    <source>
        <strain evidence="2">MP-N11</strain>
    </source>
</reference>
<evidence type="ECO:0000313" key="2">
    <source>
        <dbReference type="EMBL" id="KAJ3503829.1"/>
    </source>
</evidence>
<gene>
    <name evidence="2" type="ORF">NLJ89_g8255</name>
</gene>
<evidence type="ECO:0000256" key="1">
    <source>
        <dbReference type="SAM" id="MobiDB-lite"/>
    </source>
</evidence>